<dbReference type="EMBL" id="PDCK01000044">
    <property type="protein sequence ID" value="PRQ25982.1"/>
    <property type="molecule type" value="Genomic_DNA"/>
</dbReference>
<dbReference type="Gramene" id="PRQ25982">
    <property type="protein sequence ID" value="PRQ25982"/>
    <property type="gene ID" value="RchiOBHm_Chr6g0289621"/>
</dbReference>
<evidence type="ECO:0000313" key="12">
    <source>
        <dbReference type="EMBL" id="PRQ25982.1"/>
    </source>
</evidence>
<evidence type="ECO:0000313" key="13">
    <source>
        <dbReference type="Proteomes" id="UP000238479"/>
    </source>
</evidence>
<dbReference type="Proteomes" id="UP000238479">
    <property type="component" value="Chromosome 6"/>
</dbReference>
<name>A0A2P6PVM7_ROSCH</name>
<evidence type="ECO:0000256" key="6">
    <source>
        <dbReference type="ARBA" id="ARBA00022892"/>
    </source>
</evidence>
<keyword evidence="7" id="KW-0653">Protein transport</keyword>
<evidence type="ECO:0000256" key="5">
    <source>
        <dbReference type="ARBA" id="ARBA00022490"/>
    </source>
</evidence>
<comment type="similarity">
    <text evidence="3">Belongs to the COPE family.</text>
</comment>
<dbReference type="InterPro" id="IPR006822">
    <property type="entry name" value="Coatomer_esu"/>
</dbReference>
<comment type="caution">
    <text evidence="12">The sequence shown here is derived from an EMBL/GenBank/DDBJ whole genome shotgun (WGS) entry which is preliminary data.</text>
</comment>
<evidence type="ECO:0000256" key="3">
    <source>
        <dbReference type="ARBA" id="ARBA00008827"/>
    </source>
</evidence>
<keyword evidence="9" id="KW-0472">Membrane</keyword>
<dbReference type="GO" id="GO:0006890">
    <property type="term" value="P:retrograde vesicle-mediated transport, Golgi to endoplasmic reticulum"/>
    <property type="evidence" value="ECO:0007669"/>
    <property type="project" value="InterPro"/>
</dbReference>
<dbReference type="InterPro" id="IPR011990">
    <property type="entry name" value="TPR-like_helical_dom_sf"/>
</dbReference>
<gene>
    <name evidence="12" type="ORF">RchiOBHm_Chr6g0289621</name>
</gene>
<evidence type="ECO:0000256" key="9">
    <source>
        <dbReference type="ARBA" id="ARBA00023136"/>
    </source>
</evidence>
<keyword evidence="5" id="KW-0963">Cytoplasm</keyword>
<reference evidence="12 13" key="1">
    <citation type="journal article" date="2018" name="Nat. Genet.">
        <title>The Rosa genome provides new insights in the design of modern roses.</title>
        <authorList>
            <person name="Bendahmane M."/>
        </authorList>
    </citation>
    <scope>NUCLEOTIDE SEQUENCE [LARGE SCALE GENOMIC DNA]</scope>
    <source>
        <strain evidence="13">cv. Old Blush</strain>
    </source>
</reference>
<organism evidence="12 13">
    <name type="scientific">Rosa chinensis</name>
    <name type="common">China rose</name>
    <dbReference type="NCBI Taxonomy" id="74649"/>
    <lineage>
        <taxon>Eukaryota</taxon>
        <taxon>Viridiplantae</taxon>
        <taxon>Streptophyta</taxon>
        <taxon>Embryophyta</taxon>
        <taxon>Tracheophyta</taxon>
        <taxon>Spermatophyta</taxon>
        <taxon>Magnoliopsida</taxon>
        <taxon>eudicotyledons</taxon>
        <taxon>Gunneridae</taxon>
        <taxon>Pentapetalae</taxon>
        <taxon>rosids</taxon>
        <taxon>fabids</taxon>
        <taxon>Rosales</taxon>
        <taxon>Rosaceae</taxon>
        <taxon>Rosoideae</taxon>
        <taxon>Rosoideae incertae sedis</taxon>
        <taxon>Rosa</taxon>
    </lineage>
</organism>
<dbReference type="STRING" id="74649.A0A2P6PVM7"/>
<evidence type="ECO:0000256" key="4">
    <source>
        <dbReference type="ARBA" id="ARBA00022448"/>
    </source>
</evidence>
<proteinExistence type="inferred from homology"/>
<evidence type="ECO:0000256" key="11">
    <source>
        <dbReference type="ARBA" id="ARBA00025582"/>
    </source>
</evidence>
<dbReference type="AlphaFoldDB" id="A0A2P6PVM7"/>
<dbReference type="GO" id="GO:0006891">
    <property type="term" value="P:intra-Golgi vesicle-mediated transport"/>
    <property type="evidence" value="ECO:0007669"/>
    <property type="project" value="TreeGrafter"/>
</dbReference>
<dbReference type="PANTHER" id="PTHR10805:SF0">
    <property type="entry name" value="COATOMER SUBUNIT EPSILON"/>
    <property type="match status" value="1"/>
</dbReference>
<keyword evidence="6" id="KW-0931">ER-Golgi transport</keyword>
<accession>A0A2P6PVM7</accession>
<dbReference type="GO" id="GO:0006888">
    <property type="term" value="P:endoplasmic reticulum to Golgi vesicle-mediated transport"/>
    <property type="evidence" value="ECO:0007669"/>
    <property type="project" value="TreeGrafter"/>
</dbReference>
<protein>
    <submittedName>
        <fullName evidence="12">Putative coatomer, epsilon subunit protein</fullName>
    </submittedName>
</protein>
<evidence type="ECO:0000256" key="1">
    <source>
        <dbReference type="ARBA" id="ARBA00004255"/>
    </source>
</evidence>
<evidence type="ECO:0000256" key="8">
    <source>
        <dbReference type="ARBA" id="ARBA00023034"/>
    </source>
</evidence>
<evidence type="ECO:0000256" key="10">
    <source>
        <dbReference type="ARBA" id="ARBA00023329"/>
    </source>
</evidence>
<evidence type="ECO:0000256" key="2">
    <source>
        <dbReference type="ARBA" id="ARBA00004347"/>
    </source>
</evidence>
<dbReference type="PANTHER" id="PTHR10805">
    <property type="entry name" value="COATOMER SUBUNIT EPSILON"/>
    <property type="match status" value="1"/>
</dbReference>
<keyword evidence="4" id="KW-0813">Transport</keyword>
<evidence type="ECO:0000256" key="7">
    <source>
        <dbReference type="ARBA" id="ARBA00022927"/>
    </source>
</evidence>
<keyword evidence="10" id="KW-0968">Cytoplasmic vesicle</keyword>
<sequence>MERETLLLEAWNKDAEDPETLANLVVCCIHLGNLPSRFVSQSRLAHLDHVLVKGASTVEESFDRALQSVA</sequence>
<dbReference type="GO" id="GO:0015031">
    <property type="term" value="P:protein transport"/>
    <property type="evidence" value="ECO:0007669"/>
    <property type="project" value="UniProtKB-KW"/>
</dbReference>
<dbReference type="GO" id="GO:0030126">
    <property type="term" value="C:COPI vesicle coat"/>
    <property type="evidence" value="ECO:0007669"/>
    <property type="project" value="TreeGrafter"/>
</dbReference>
<comment type="function">
    <text evidence="11">The coatomer is a cytosolic protein complex that binds to dilysine motifs and reversibly associates with Golgi non-clathrin-coated vesicles, which further mediate biosynthetic protein transport from the ER, via the Golgi up to the trans Golgi network. The coatomer complex is required for budding from Golgi membranes, and is essential for the retrograde Golgi-to-ER transport of dilysine-tagged proteins.</text>
</comment>
<comment type="subcellular location">
    <subcellularLocation>
        <location evidence="2">Cytoplasmic vesicle</location>
        <location evidence="2">COPI-coated vesicle membrane</location>
        <topology evidence="2">Peripheral membrane protein</topology>
        <orientation evidence="2">Cytoplasmic side</orientation>
    </subcellularLocation>
    <subcellularLocation>
        <location evidence="1">Golgi apparatus membrane</location>
        <topology evidence="1">Peripheral membrane protein</topology>
        <orientation evidence="1">Cytoplasmic side</orientation>
    </subcellularLocation>
</comment>
<dbReference type="Gene3D" id="1.25.40.10">
    <property type="entry name" value="Tetratricopeptide repeat domain"/>
    <property type="match status" value="1"/>
</dbReference>
<dbReference type="Pfam" id="PF04733">
    <property type="entry name" value="Coatomer_E"/>
    <property type="match status" value="1"/>
</dbReference>
<dbReference type="GO" id="GO:0005198">
    <property type="term" value="F:structural molecule activity"/>
    <property type="evidence" value="ECO:0007669"/>
    <property type="project" value="InterPro"/>
</dbReference>
<dbReference type="GO" id="GO:0000139">
    <property type="term" value="C:Golgi membrane"/>
    <property type="evidence" value="ECO:0007669"/>
    <property type="project" value="UniProtKB-SubCell"/>
</dbReference>
<keyword evidence="13" id="KW-1185">Reference proteome</keyword>
<keyword evidence="8" id="KW-0333">Golgi apparatus</keyword>